<organism evidence="2 3">
    <name type="scientific">Actinomadura algeriensis</name>
    <dbReference type="NCBI Taxonomy" id="1679523"/>
    <lineage>
        <taxon>Bacteria</taxon>
        <taxon>Bacillati</taxon>
        <taxon>Actinomycetota</taxon>
        <taxon>Actinomycetes</taxon>
        <taxon>Streptosporangiales</taxon>
        <taxon>Thermomonosporaceae</taxon>
        <taxon>Actinomadura</taxon>
    </lineage>
</organism>
<protein>
    <recommendedName>
        <fullName evidence="4">DUF1963 domain-containing protein</fullName>
    </recommendedName>
</protein>
<evidence type="ECO:0000313" key="3">
    <source>
        <dbReference type="Proteomes" id="UP000627838"/>
    </source>
</evidence>
<dbReference type="RefSeq" id="WP_192762741.1">
    <property type="nucleotide sequence ID" value="NZ_JADBDZ010000001.1"/>
</dbReference>
<name>A0ABR9K329_9ACTN</name>
<evidence type="ECO:0000313" key="2">
    <source>
        <dbReference type="EMBL" id="MBE1536745.1"/>
    </source>
</evidence>
<dbReference type="Proteomes" id="UP000627838">
    <property type="component" value="Unassembled WGS sequence"/>
</dbReference>
<gene>
    <name evidence="2" type="ORF">H4W34_006578</name>
</gene>
<feature type="region of interest" description="Disordered" evidence="1">
    <location>
        <begin position="1"/>
        <end position="27"/>
    </location>
</feature>
<evidence type="ECO:0008006" key="4">
    <source>
        <dbReference type="Google" id="ProtNLM"/>
    </source>
</evidence>
<keyword evidence="3" id="KW-1185">Reference proteome</keyword>
<sequence>MDLPLPRTAYDIDFDDEGRDGHAFGRPPGLRPEQWPRGRVNGLPMAHLFTVRVPAPYRCAGEDLAGLSVFQADDHVADEVEGAADTIAGGAPPAHEPEAAAFWSALAAYAKDGHPRERYREDEIGGGWAWIRLTEAELAAPACPLPDPATKEPDQTDDDCVDAWRHDRPPRPLRVRARTDDPNAGKRYDEWGTSGSGYVGMHSAEGERLGLRDRFFDRCHFGGTATAPNGGDFGPFFLGFGETLGDPNLAGGGFAHLDLAADEIDWSQ</sequence>
<proteinExistence type="predicted"/>
<evidence type="ECO:0000256" key="1">
    <source>
        <dbReference type="SAM" id="MobiDB-lite"/>
    </source>
</evidence>
<dbReference type="EMBL" id="JADBDZ010000001">
    <property type="protein sequence ID" value="MBE1536745.1"/>
    <property type="molecule type" value="Genomic_DNA"/>
</dbReference>
<comment type="caution">
    <text evidence="2">The sequence shown here is derived from an EMBL/GenBank/DDBJ whole genome shotgun (WGS) entry which is preliminary data.</text>
</comment>
<reference evidence="2 3" key="1">
    <citation type="submission" date="2020-10" db="EMBL/GenBank/DDBJ databases">
        <title>Sequencing the genomes of 1000 actinobacteria strains.</title>
        <authorList>
            <person name="Klenk H.-P."/>
        </authorList>
    </citation>
    <scope>NUCLEOTIDE SEQUENCE [LARGE SCALE GENOMIC DNA]</scope>
    <source>
        <strain evidence="2 3">DSM 46744</strain>
    </source>
</reference>
<accession>A0ABR9K329</accession>